<name>A0A0P0XA75_ORYSJ</name>
<feature type="non-terminal residue" evidence="2">
    <location>
        <position position="411"/>
    </location>
</feature>
<protein>
    <submittedName>
        <fullName evidence="2">Os07g0644400 protein</fullName>
    </submittedName>
</protein>
<dbReference type="AlphaFoldDB" id="A0A0P0XA75"/>
<evidence type="ECO:0000313" key="3">
    <source>
        <dbReference type="Proteomes" id="UP000059680"/>
    </source>
</evidence>
<reference evidence="2 3" key="3">
    <citation type="journal article" date="2013" name="Rice">
        <title>Improvement of the Oryza sativa Nipponbare reference genome using next generation sequence and optical map data.</title>
        <authorList>
            <person name="Kawahara Y."/>
            <person name="de la Bastide M."/>
            <person name="Hamilton J.P."/>
            <person name="Kanamori H."/>
            <person name="McCombie W.R."/>
            <person name="Ouyang S."/>
            <person name="Schwartz D.C."/>
            <person name="Tanaka T."/>
            <person name="Wu J."/>
            <person name="Zhou S."/>
            <person name="Childs K.L."/>
            <person name="Davidson R.M."/>
            <person name="Lin H."/>
            <person name="Quesada-Ocampo L."/>
            <person name="Vaillancourt B."/>
            <person name="Sakai H."/>
            <person name="Lee S.S."/>
            <person name="Kim J."/>
            <person name="Numa H."/>
            <person name="Itoh T."/>
            <person name="Buell C.R."/>
            <person name="Matsumoto T."/>
        </authorList>
    </citation>
    <scope>NUCLEOTIDE SEQUENCE [LARGE SCALE GENOMIC DNA]</scope>
    <source>
        <strain evidence="3">cv. Nipponbare</strain>
    </source>
</reference>
<accession>A0A0P0XA75</accession>
<dbReference type="EMBL" id="AP014963">
    <property type="protein sequence ID" value="BAT02889.1"/>
    <property type="molecule type" value="Genomic_DNA"/>
</dbReference>
<sequence>MRILSQQDTAEELWPAIQQPLKPCQPQISIILIIQPAICEEFLRQLVHPILPARFLFPLTPRTLLLGCLQLCRKHTLLELCVRLKHHAEFLHRHHRSNPLFEDIPRLLIQGSSDVVIGQGGPQLANLIGELANAAPQYSVHLEPRNLIGMLGEDFAELKPELVLGLTLDGAEAVIVEHGREAVGGLLPAVCGDEEIDEVLSVGGVVLEVSSEDAERGLDGAGRERGEAEVERPDAVVLRDGERAQRAVEGAARAREQALVEQRGEVEHPDAGHLVHGGEGALEGVVEGGVGVVGDGVRARVVEALAEVGVPQLVAPRERLERALVDDGALGERRGGAGDEVAPPPLELERLAQDLLLVRQVVLRRVHLRRDPQRLRRRRRRRRHGHRTPRRRRHLSLGFSAPPRRGGFAPE</sequence>
<organism evidence="2 3">
    <name type="scientific">Oryza sativa subsp. japonica</name>
    <name type="common">Rice</name>
    <dbReference type="NCBI Taxonomy" id="39947"/>
    <lineage>
        <taxon>Eukaryota</taxon>
        <taxon>Viridiplantae</taxon>
        <taxon>Streptophyta</taxon>
        <taxon>Embryophyta</taxon>
        <taxon>Tracheophyta</taxon>
        <taxon>Spermatophyta</taxon>
        <taxon>Magnoliopsida</taxon>
        <taxon>Liliopsida</taxon>
        <taxon>Poales</taxon>
        <taxon>Poaceae</taxon>
        <taxon>BOP clade</taxon>
        <taxon>Oryzoideae</taxon>
        <taxon>Oryzeae</taxon>
        <taxon>Oryzinae</taxon>
        <taxon>Oryza</taxon>
        <taxon>Oryza sativa</taxon>
    </lineage>
</organism>
<dbReference type="Gramene" id="Os07t0644400-00">
    <property type="protein sequence ID" value="Os07t0644400-00"/>
    <property type="gene ID" value="Os07g0644400"/>
</dbReference>
<feature type="compositionally biased region" description="Basic residues" evidence="1">
    <location>
        <begin position="375"/>
        <end position="395"/>
    </location>
</feature>
<dbReference type="PaxDb" id="39947-A0A0P0XA75"/>
<feature type="region of interest" description="Disordered" evidence="1">
    <location>
        <begin position="374"/>
        <end position="411"/>
    </location>
</feature>
<evidence type="ECO:0000313" key="2">
    <source>
        <dbReference type="EMBL" id="BAT02889.1"/>
    </source>
</evidence>
<reference evidence="3" key="1">
    <citation type="journal article" date="2005" name="Nature">
        <title>The map-based sequence of the rice genome.</title>
        <authorList>
            <consortium name="International rice genome sequencing project (IRGSP)"/>
            <person name="Matsumoto T."/>
            <person name="Wu J."/>
            <person name="Kanamori H."/>
            <person name="Katayose Y."/>
            <person name="Fujisawa M."/>
            <person name="Namiki N."/>
            <person name="Mizuno H."/>
            <person name="Yamamoto K."/>
            <person name="Antonio B.A."/>
            <person name="Baba T."/>
            <person name="Sakata K."/>
            <person name="Nagamura Y."/>
            <person name="Aoki H."/>
            <person name="Arikawa K."/>
            <person name="Arita K."/>
            <person name="Bito T."/>
            <person name="Chiden Y."/>
            <person name="Fujitsuka N."/>
            <person name="Fukunaka R."/>
            <person name="Hamada M."/>
            <person name="Harada C."/>
            <person name="Hayashi A."/>
            <person name="Hijishita S."/>
            <person name="Honda M."/>
            <person name="Hosokawa S."/>
            <person name="Ichikawa Y."/>
            <person name="Idonuma A."/>
            <person name="Iijima M."/>
            <person name="Ikeda M."/>
            <person name="Ikeno M."/>
            <person name="Ito K."/>
            <person name="Ito S."/>
            <person name="Ito T."/>
            <person name="Ito Y."/>
            <person name="Ito Y."/>
            <person name="Iwabuchi A."/>
            <person name="Kamiya K."/>
            <person name="Karasawa W."/>
            <person name="Kurita K."/>
            <person name="Katagiri S."/>
            <person name="Kikuta A."/>
            <person name="Kobayashi H."/>
            <person name="Kobayashi N."/>
            <person name="Machita K."/>
            <person name="Maehara T."/>
            <person name="Masukawa M."/>
            <person name="Mizubayashi T."/>
            <person name="Mukai Y."/>
            <person name="Nagasaki H."/>
            <person name="Nagata Y."/>
            <person name="Naito S."/>
            <person name="Nakashima M."/>
            <person name="Nakama Y."/>
            <person name="Nakamichi Y."/>
            <person name="Nakamura M."/>
            <person name="Meguro A."/>
            <person name="Negishi M."/>
            <person name="Ohta I."/>
            <person name="Ohta T."/>
            <person name="Okamoto M."/>
            <person name="Ono N."/>
            <person name="Saji S."/>
            <person name="Sakaguchi M."/>
            <person name="Sakai K."/>
            <person name="Shibata M."/>
            <person name="Shimokawa T."/>
            <person name="Song J."/>
            <person name="Takazaki Y."/>
            <person name="Terasawa K."/>
            <person name="Tsugane M."/>
            <person name="Tsuji K."/>
            <person name="Ueda S."/>
            <person name="Waki K."/>
            <person name="Yamagata H."/>
            <person name="Yamamoto M."/>
            <person name="Yamamoto S."/>
            <person name="Yamane H."/>
            <person name="Yoshiki S."/>
            <person name="Yoshihara R."/>
            <person name="Yukawa K."/>
            <person name="Zhong H."/>
            <person name="Yano M."/>
            <person name="Yuan Q."/>
            <person name="Ouyang S."/>
            <person name="Liu J."/>
            <person name="Jones K.M."/>
            <person name="Gansberger K."/>
            <person name="Moffat K."/>
            <person name="Hill J."/>
            <person name="Bera J."/>
            <person name="Fadrosh D."/>
            <person name="Jin S."/>
            <person name="Johri S."/>
            <person name="Kim M."/>
            <person name="Overton L."/>
            <person name="Reardon M."/>
            <person name="Tsitrin T."/>
            <person name="Vuong H."/>
            <person name="Weaver B."/>
            <person name="Ciecko A."/>
            <person name="Tallon L."/>
            <person name="Jackson J."/>
            <person name="Pai G."/>
            <person name="Aken S.V."/>
            <person name="Utterback T."/>
            <person name="Reidmuller S."/>
            <person name="Feldblyum T."/>
            <person name="Hsiao J."/>
            <person name="Zismann V."/>
            <person name="Iobst S."/>
            <person name="de Vazeille A.R."/>
            <person name="Buell C.R."/>
            <person name="Ying K."/>
            <person name="Li Y."/>
            <person name="Lu T."/>
            <person name="Huang Y."/>
            <person name="Zhao Q."/>
            <person name="Feng Q."/>
            <person name="Zhang L."/>
            <person name="Zhu J."/>
            <person name="Weng Q."/>
            <person name="Mu J."/>
            <person name="Lu Y."/>
            <person name="Fan D."/>
            <person name="Liu Y."/>
            <person name="Guan J."/>
            <person name="Zhang Y."/>
            <person name="Yu S."/>
            <person name="Liu X."/>
            <person name="Zhang Y."/>
            <person name="Hong G."/>
            <person name="Han B."/>
            <person name="Choisne N."/>
            <person name="Demange N."/>
            <person name="Orjeda G."/>
            <person name="Samain S."/>
            <person name="Cattolico L."/>
            <person name="Pelletier E."/>
            <person name="Couloux A."/>
            <person name="Segurens B."/>
            <person name="Wincker P."/>
            <person name="D'Hont A."/>
            <person name="Scarpelli C."/>
            <person name="Weissenbach J."/>
            <person name="Salanoubat M."/>
            <person name="Quetier F."/>
            <person name="Yu Y."/>
            <person name="Kim H.R."/>
            <person name="Rambo T."/>
            <person name="Currie J."/>
            <person name="Collura K."/>
            <person name="Luo M."/>
            <person name="Yang T."/>
            <person name="Ammiraju J.S.S."/>
            <person name="Engler F."/>
            <person name="Soderlund C."/>
            <person name="Wing R.A."/>
            <person name="Palmer L.E."/>
            <person name="de la Bastide M."/>
            <person name="Spiegel L."/>
            <person name="Nascimento L."/>
            <person name="Zutavern T."/>
            <person name="O'Shaughnessy A."/>
            <person name="Dike S."/>
            <person name="Dedhia N."/>
            <person name="Preston R."/>
            <person name="Balija V."/>
            <person name="McCombie W.R."/>
            <person name="Chow T."/>
            <person name="Chen H."/>
            <person name="Chung M."/>
            <person name="Chen C."/>
            <person name="Shaw J."/>
            <person name="Wu H."/>
            <person name="Hsiao K."/>
            <person name="Chao Y."/>
            <person name="Chu M."/>
            <person name="Cheng C."/>
            <person name="Hour A."/>
            <person name="Lee P."/>
            <person name="Lin S."/>
            <person name="Lin Y."/>
            <person name="Liou J."/>
            <person name="Liu S."/>
            <person name="Hsing Y."/>
            <person name="Raghuvanshi S."/>
            <person name="Mohanty A."/>
            <person name="Bharti A.K."/>
            <person name="Gaur A."/>
            <person name="Gupta V."/>
            <person name="Kumar D."/>
            <person name="Ravi V."/>
            <person name="Vij S."/>
            <person name="Kapur A."/>
            <person name="Khurana P."/>
            <person name="Khurana P."/>
            <person name="Khurana J.P."/>
            <person name="Tyagi A.K."/>
            <person name="Gaikwad K."/>
            <person name="Singh A."/>
            <person name="Dalal V."/>
            <person name="Srivastava S."/>
            <person name="Dixit A."/>
            <person name="Pal A.K."/>
            <person name="Ghazi I.A."/>
            <person name="Yadav M."/>
            <person name="Pandit A."/>
            <person name="Bhargava A."/>
            <person name="Sureshbabu K."/>
            <person name="Batra K."/>
            <person name="Sharma T.R."/>
            <person name="Mohapatra T."/>
            <person name="Singh N.K."/>
            <person name="Messing J."/>
            <person name="Nelson A.B."/>
            <person name="Fuks G."/>
            <person name="Kavchok S."/>
            <person name="Keizer G."/>
            <person name="Linton E."/>
            <person name="Llaca V."/>
            <person name="Song R."/>
            <person name="Tanyolac B."/>
            <person name="Young S."/>
            <person name="Ho-Il K."/>
            <person name="Hahn J.H."/>
            <person name="Sangsakoo G."/>
            <person name="Vanavichit A."/>
            <person name="de Mattos Luiz.A.T."/>
            <person name="Zimmer P.D."/>
            <person name="Malone G."/>
            <person name="Dellagostin O."/>
            <person name="de Oliveira A.C."/>
            <person name="Bevan M."/>
            <person name="Bancroft I."/>
            <person name="Minx P."/>
            <person name="Cordum H."/>
            <person name="Wilson R."/>
            <person name="Cheng Z."/>
            <person name="Jin W."/>
            <person name="Jiang J."/>
            <person name="Leong S.A."/>
            <person name="Iwama H."/>
            <person name="Gojobori T."/>
            <person name="Itoh T."/>
            <person name="Niimura Y."/>
            <person name="Fujii Y."/>
            <person name="Habara T."/>
            <person name="Sakai H."/>
            <person name="Sato Y."/>
            <person name="Wilson G."/>
            <person name="Kumar K."/>
            <person name="McCouch S."/>
            <person name="Juretic N."/>
            <person name="Hoen D."/>
            <person name="Wright S."/>
            <person name="Bruskiewich R."/>
            <person name="Bureau T."/>
            <person name="Miyao A."/>
            <person name="Hirochika H."/>
            <person name="Nishikawa T."/>
            <person name="Kadowaki K."/>
            <person name="Sugiura M."/>
            <person name="Burr B."/>
            <person name="Sasaki T."/>
        </authorList>
    </citation>
    <scope>NUCLEOTIDE SEQUENCE [LARGE SCALE GENOMIC DNA]</scope>
    <source>
        <strain evidence="3">cv. Nipponbare</strain>
    </source>
</reference>
<dbReference type="Proteomes" id="UP000059680">
    <property type="component" value="Chromosome 7"/>
</dbReference>
<keyword evidence="3" id="KW-1185">Reference proteome</keyword>
<dbReference type="InParanoid" id="A0A0P0XA75"/>
<evidence type="ECO:0000256" key="1">
    <source>
        <dbReference type="SAM" id="MobiDB-lite"/>
    </source>
</evidence>
<proteinExistence type="predicted"/>
<gene>
    <name evidence="2" type="ordered locus">Os07g0644400</name>
    <name evidence="2" type="ORF">OSNPB_070644400</name>
</gene>
<reference evidence="2 3" key="2">
    <citation type="journal article" date="2013" name="Plant Cell Physiol.">
        <title>Rice Annotation Project Database (RAP-DB): an integrative and interactive database for rice genomics.</title>
        <authorList>
            <person name="Sakai H."/>
            <person name="Lee S.S."/>
            <person name="Tanaka T."/>
            <person name="Numa H."/>
            <person name="Kim J."/>
            <person name="Kawahara Y."/>
            <person name="Wakimoto H."/>
            <person name="Yang C.C."/>
            <person name="Iwamoto M."/>
            <person name="Abe T."/>
            <person name="Yamada Y."/>
            <person name="Muto A."/>
            <person name="Inokuchi H."/>
            <person name="Ikemura T."/>
            <person name="Matsumoto T."/>
            <person name="Sasaki T."/>
            <person name="Itoh T."/>
        </authorList>
    </citation>
    <scope>NUCLEOTIDE SEQUENCE [LARGE SCALE GENOMIC DNA]</scope>
    <source>
        <strain evidence="3">cv. Nipponbare</strain>
    </source>
</reference>